<dbReference type="AlphaFoldDB" id="A0A089L8C8"/>
<evidence type="ECO:0000313" key="2">
    <source>
        <dbReference type="Proteomes" id="UP000029518"/>
    </source>
</evidence>
<name>A0A089L8C8_PAEBO</name>
<organism evidence="1 2">
    <name type="scientific">Paenibacillus borealis</name>
    <dbReference type="NCBI Taxonomy" id="160799"/>
    <lineage>
        <taxon>Bacteria</taxon>
        <taxon>Bacillati</taxon>
        <taxon>Bacillota</taxon>
        <taxon>Bacilli</taxon>
        <taxon>Bacillales</taxon>
        <taxon>Paenibacillaceae</taxon>
        <taxon>Paenibacillus</taxon>
    </lineage>
</organism>
<gene>
    <name evidence="1" type="ORF">PBOR_04865</name>
</gene>
<dbReference type="Proteomes" id="UP000029518">
    <property type="component" value="Chromosome"/>
</dbReference>
<accession>A0A089L8C8</accession>
<dbReference type="OrthoDB" id="2649985at2"/>
<dbReference type="HOGENOM" id="CLU_2410441_0_0_9"/>
<keyword evidence="2" id="KW-1185">Reference proteome</keyword>
<proteinExistence type="predicted"/>
<evidence type="ECO:0000313" key="1">
    <source>
        <dbReference type="EMBL" id="AIQ56340.1"/>
    </source>
</evidence>
<dbReference type="RefSeq" id="WP_042210691.1">
    <property type="nucleotide sequence ID" value="NZ_CP009285.1"/>
</dbReference>
<dbReference type="EMBL" id="CP009285">
    <property type="protein sequence ID" value="AIQ56340.1"/>
    <property type="molecule type" value="Genomic_DNA"/>
</dbReference>
<protein>
    <submittedName>
        <fullName evidence="1">Uncharacterized protein</fullName>
    </submittedName>
</protein>
<reference evidence="1" key="1">
    <citation type="submission" date="2014-08" db="EMBL/GenBank/DDBJ databases">
        <title>Comparative genomics of the Paenibacillus odorifer group.</title>
        <authorList>
            <person name="den Bakker H.C."/>
            <person name="Tsai Y.-C.Y.-C."/>
            <person name="Martin N."/>
            <person name="Korlach J."/>
            <person name="Wiedmann M."/>
        </authorList>
    </citation>
    <scope>NUCLEOTIDE SEQUENCE [LARGE SCALE GENOMIC DNA]</scope>
    <source>
        <strain evidence="1">DSM 13188</strain>
    </source>
</reference>
<sequence length="92" mass="10678">MYTCSCGIFGCGGFYIDVLYKKETVIWGTEQATFTKYIFTKDNIVRVAEGLINKLVELHQLLQEHELQAFHDIEAYKEKLAWFLNPVNNQLS</sequence>
<dbReference type="KEGG" id="pbd:PBOR_04865"/>